<evidence type="ECO:0000256" key="5">
    <source>
        <dbReference type="SAM" id="Phobius"/>
    </source>
</evidence>
<protein>
    <submittedName>
        <fullName evidence="7">Putative membrane spanning protein</fullName>
    </submittedName>
</protein>
<dbReference type="VEuPathDB" id="GiardiaDB:QR46_0046"/>
<dbReference type="InterPro" id="IPR037185">
    <property type="entry name" value="EmrE-like"/>
</dbReference>
<comment type="caution">
    <text evidence="7">The sequence shown here is derived from an EMBL/GenBank/DDBJ whole genome shotgun (WGS) entry which is preliminary data.</text>
</comment>
<dbReference type="GO" id="GO:0016020">
    <property type="term" value="C:membrane"/>
    <property type="evidence" value="ECO:0007669"/>
    <property type="project" value="UniProtKB-SubCell"/>
</dbReference>
<feature type="transmembrane region" description="Helical" evidence="5">
    <location>
        <begin position="354"/>
        <end position="370"/>
    </location>
</feature>
<evidence type="ECO:0000256" key="1">
    <source>
        <dbReference type="ARBA" id="ARBA00004141"/>
    </source>
</evidence>
<dbReference type="Proteomes" id="UP000070089">
    <property type="component" value="Unassembled WGS sequence"/>
</dbReference>
<reference evidence="7 8" key="1">
    <citation type="journal article" date="2015" name="Mol. Biochem. Parasitol.">
        <title>Identification of polymorphic genes for use in assemblage B genotyping assays through comparative genomics of multiple assemblage B Giardia duodenalis isolates.</title>
        <authorList>
            <person name="Wielinga C."/>
            <person name="Thompson R.C."/>
            <person name="Monis P."/>
            <person name="Ryan U."/>
        </authorList>
    </citation>
    <scope>NUCLEOTIDE SEQUENCE [LARGE SCALE GENOMIC DNA]</scope>
    <source>
        <strain evidence="7 8">BAH15c1</strain>
    </source>
</reference>
<keyword evidence="2 5" id="KW-0812">Transmembrane</keyword>
<keyword evidence="4 5" id="KW-0472">Membrane</keyword>
<feature type="transmembrane region" description="Helical" evidence="5">
    <location>
        <begin position="228"/>
        <end position="249"/>
    </location>
</feature>
<proteinExistence type="predicted"/>
<gene>
    <name evidence="7" type="ORF">QR46_0046</name>
</gene>
<feature type="transmembrane region" description="Helical" evidence="5">
    <location>
        <begin position="176"/>
        <end position="194"/>
    </location>
</feature>
<name>A0A132P0T0_GIAIN</name>
<sequence>MPAPMRCRINPKYHTLLLIVVMMATGTLNTVSRKVSYQMEGRNIEGQLESYDKAWVTTFFMFLGESICLAIFYIKRCIVARNASMTPLDIATNDVTEHEQENTTILNDITHMSIYTDNAEYSPNAQKTAPTLRRSVTGSLPYWKFVLAAACFSILDLVQTTAFNIAMVYIPASAAQILRGFAIIFCLVLAIPLLKRKPEMWEIMGVCFAFLGLVLVGVATTIQEQSLGAYGSAFTTIIGVVLVISGQLFSATQFLMEEKILKNHNIDPLMVVGWEGVCGTILSLCIACPLAHVIPGDDHGSLENYANSMYMSFVNGNIIAMNLLYVLSILFFNWSGLTVGKSLTSTHRSLFDNLRSLLIWVIMIIVYYSTRHYQHPYGEPLTPYSLLELFGFGVMILGVMIHNNVRGFGTKATCRDGRRAQYKSFT</sequence>
<evidence type="ECO:0000256" key="3">
    <source>
        <dbReference type="ARBA" id="ARBA00022989"/>
    </source>
</evidence>
<feature type="transmembrane region" description="Helical" evidence="5">
    <location>
        <begin position="314"/>
        <end position="334"/>
    </location>
</feature>
<feature type="transmembrane region" description="Helical" evidence="5">
    <location>
        <begin position="54"/>
        <end position="74"/>
    </location>
</feature>
<feature type="transmembrane region" description="Helical" evidence="5">
    <location>
        <begin position="142"/>
        <end position="170"/>
    </location>
</feature>
<dbReference type="InterPro" id="IPR000620">
    <property type="entry name" value="EamA_dom"/>
</dbReference>
<feature type="transmembrane region" description="Helical" evidence="5">
    <location>
        <begin position="201"/>
        <end position="222"/>
    </location>
</feature>
<evidence type="ECO:0000313" key="8">
    <source>
        <dbReference type="Proteomes" id="UP000070089"/>
    </source>
</evidence>
<feature type="domain" description="EamA" evidence="6">
    <location>
        <begin position="140"/>
        <end position="216"/>
    </location>
</feature>
<comment type="subcellular location">
    <subcellularLocation>
        <location evidence="1">Membrane</location>
        <topology evidence="1">Multi-pass membrane protein</topology>
    </subcellularLocation>
</comment>
<accession>A0A132P0T0</accession>
<dbReference type="OrthoDB" id="29773at2759"/>
<dbReference type="SUPFAM" id="SSF103481">
    <property type="entry name" value="Multidrug resistance efflux transporter EmrE"/>
    <property type="match status" value="1"/>
</dbReference>
<dbReference type="EMBL" id="JXTI01000001">
    <property type="protein sequence ID" value="KWX15907.1"/>
    <property type="molecule type" value="Genomic_DNA"/>
</dbReference>
<dbReference type="PANTHER" id="PTHR13146:SF0">
    <property type="entry name" value="SOLUTE CARRIER FAMILY 35 MEMBER F6"/>
    <property type="match status" value="1"/>
</dbReference>
<dbReference type="Pfam" id="PF00892">
    <property type="entry name" value="EamA"/>
    <property type="match status" value="1"/>
</dbReference>
<dbReference type="InterPro" id="IPR012404">
    <property type="entry name" value="UCP036436"/>
</dbReference>
<evidence type="ECO:0000256" key="4">
    <source>
        <dbReference type="ARBA" id="ARBA00023136"/>
    </source>
</evidence>
<dbReference type="AlphaFoldDB" id="A0A132P0T0"/>
<organism evidence="7 8">
    <name type="scientific">Giardia duodenalis assemblage B</name>
    <dbReference type="NCBI Taxonomy" id="1394984"/>
    <lineage>
        <taxon>Eukaryota</taxon>
        <taxon>Metamonada</taxon>
        <taxon>Diplomonadida</taxon>
        <taxon>Hexamitidae</taxon>
        <taxon>Giardiinae</taxon>
        <taxon>Giardia</taxon>
    </lineage>
</organism>
<keyword evidence="3 5" id="KW-1133">Transmembrane helix</keyword>
<feature type="transmembrane region" description="Helical" evidence="5">
    <location>
        <begin position="269"/>
        <end position="294"/>
    </location>
</feature>
<evidence type="ECO:0000259" key="6">
    <source>
        <dbReference type="Pfam" id="PF00892"/>
    </source>
</evidence>
<evidence type="ECO:0000256" key="2">
    <source>
        <dbReference type="ARBA" id="ARBA00022692"/>
    </source>
</evidence>
<evidence type="ECO:0000313" key="7">
    <source>
        <dbReference type="EMBL" id="KWX15907.1"/>
    </source>
</evidence>
<feature type="transmembrane region" description="Helical" evidence="5">
    <location>
        <begin position="382"/>
        <end position="401"/>
    </location>
</feature>
<dbReference type="PANTHER" id="PTHR13146">
    <property type="match status" value="1"/>
</dbReference>
<dbReference type="PIRSF" id="PIRSF036436">
    <property type="entry name" value="UCP036436"/>
    <property type="match status" value="1"/>
</dbReference>